<dbReference type="SMART" id="SM00829">
    <property type="entry name" value="PKS_ER"/>
    <property type="match status" value="1"/>
</dbReference>
<dbReference type="InterPro" id="IPR036291">
    <property type="entry name" value="NAD(P)-bd_dom_sf"/>
</dbReference>
<dbReference type="InterPro" id="IPR013154">
    <property type="entry name" value="ADH-like_N"/>
</dbReference>
<dbReference type="OrthoDB" id="7798185at2"/>
<dbReference type="InterPro" id="IPR055170">
    <property type="entry name" value="GFO_IDH_MocA-like_dom"/>
</dbReference>
<dbReference type="InterPro" id="IPR020843">
    <property type="entry name" value="ER"/>
</dbReference>
<sequence length="706" mass="75621">MKQLLQSLKDGSTRLEEVPAPRARRGELLIHTTTTLVSAGTERMLAEFGKAGWITKARSQPDKVRQVLEKARTDGVAVTLEAIRSKLDQPLALGYCNVGRVAETGPGVEQFELGDRVVSNGKHAEVVAVPKNLCAKVPDAVSDEAASFTVLAAIGLQGVRLAQPTLGECVVVTGLGLIGLLTVQLLRAQGCRVLGLDFDPSRLELARRFGAETVNVGAGEDVLAAAQAFSRGRGVDAVLITASTKSSEPVSQAAQMCRQRGRIVLVGVTGLELSRADFYEKELSFQVSCSYGPGRYDSSYEEDGQDYPVGFVRWTEGRNFEAVLDLMANGALDTAPLITHRFPIEQGEQGMALLTSGEQSLGILLSYPTEGQAERLAQPRIALTPAPARAKGSVAVLGAGNYAGRVLIPAFKKARASLRSVVSGGGVTAVHFGRKYGFAEAATDGDAAIANPAVDTVVIATRHDLHACQVEAALRAGKHVFCEKPLCLTLDELSRIEAAAAERPDLHVMVGFNRRFAPQVVQMQKLLAAVAEPKSLILTVNAGVIPPDHWTQDPAVGGGRIIGESCHFFDLLRHLVGHPVLSHHAVALGRHPALPVRDDKATITLTFADGSVGTVHYLANGNKGFPKERLEVFAAGRVLQLDNFVGLRGWGWPEFRKMRLWRQDKGQAACAAAFMQAVREGGPTPIPRTEVLEISRLSIEIAEALR</sequence>
<dbReference type="STRING" id="314256.OG2516_18795"/>
<dbReference type="Gene3D" id="3.40.50.720">
    <property type="entry name" value="NAD(P)-binding Rossmann-like Domain"/>
    <property type="match status" value="2"/>
</dbReference>
<comment type="similarity">
    <text evidence="2">Belongs to the zinc-containing alcohol dehydrogenase family.</text>
</comment>
<dbReference type="eggNOG" id="COG1063">
    <property type="taxonomic scope" value="Bacteria"/>
</dbReference>
<dbReference type="InterPro" id="IPR000683">
    <property type="entry name" value="Gfo/Idh/MocA-like_OxRdtase_N"/>
</dbReference>
<comment type="caution">
    <text evidence="7">The sequence shown here is derived from an EMBL/GenBank/DDBJ whole genome shotgun (WGS) entry which is preliminary data.</text>
</comment>
<protein>
    <submittedName>
        <fullName evidence="7">Probable transmembrane protein</fullName>
    </submittedName>
</protein>
<dbReference type="Gene3D" id="3.30.360.10">
    <property type="entry name" value="Dihydrodipicolinate Reductase, domain 2"/>
    <property type="match status" value="1"/>
</dbReference>
<dbReference type="PANTHER" id="PTHR43350">
    <property type="entry name" value="NAD-DEPENDENT ALCOHOL DEHYDROGENASE"/>
    <property type="match status" value="1"/>
</dbReference>
<dbReference type="InterPro" id="IPR011032">
    <property type="entry name" value="GroES-like_sf"/>
</dbReference>
<dbReference type="EMBL" id="AAOT01000006">
    <property type="protein sequence ID" value="EAR52142.1"/>
    <property type="molecule type" value="Genomic_DNA"/>
</dbReference>
<dbReference type="GO" id="GO:0046872">
    <property type="term" value="F:metal ion binding"/>
    <property type="evidence" value="ECO:0007669"/>
    <property type="project" value="UniProtKB-KW"/>
</dbReference>
<dbReference type="Pfam" id="PF08240">
    <property type="entry name" value="ADH_N"/>
    <property type="match status" value="1"/>
</dbReference>
<keyword evidence="3" id="KW-0479">Metal-binding</keyword>
<dbReference type="GO" id="GO:0016491">
    <property type="term" value="F:oxidoreductase activity"/>
    <property type="evidence" value="ECO:0007669"/>
    <property type="project" value="UniProtKB-KW"/>
</dbReference>
<evidence type="ECO:0000256" key="5">
    <source>
        <dbReference type="ARBA" id="ARBA00023002"/>
    </source>
</evidence>
<name>Q2CH97_OCEGH</name>
<dbReference type="GO" id="GO:0000166">
    <property type="term" value="F:nucleotide binding"/>
    <property type="evidence" value="ECO:0007669"/>
    <property type="project" value="InterPro"/>
</dbReference>
<evidence type="ECO:0000313" key="7">
    <source>
        <dbReference type="EMBL" id="EAR52142.1"/>
    </source>
</evidence>
<dbReference type="Pfam" id="PF00107">
    <property type="entry name" value="ADH_zinc_N"/>
    <property type="match status" value="1"/>
</dbReference>
<dbReference type="RefSeq" id="WP_007257060.1">
    <property type="nucleotide sequence ID" value="NZ_CH724110.1"/>
</dbReference>
<comment type="cofactor">
    <cofactor evidence="1">
        <name>Zn(2+)</name>
        <dbReference type="ChEBI" id="CHEBI:29105"/>
    </cofactor>
</comment>
<evidence type="ECO:0000256" key="3">
    <source>
        <dbReference type="ARBA" id="ARBA00022723"/>
    </source>
</evidence>
<feature type="domain" description="Enoyl reductase (ER)" evidence="6">
    <location>
        <begin position="59"/>
        <end position="361"/>
    </location>
</feature>
<dbReference type="Proteomes" id="UP000003635">
    <property type="component" value="Unassembled WGS sequence"/>
</dbReference>
<evidence type="ECO:0000259" key="6">
    <source>
        <dbReference type="SMART" id="SM00829"/>
    </source>
</evidence>
<gene>
    <name evidence="7" type="ORF">OG2516_18795</name>
</gene>
<keyword evidence="7" id="KW-0472">Membrane</keyword>
<dbReference type="AlphaFoldDB" id="Q2CH97"/>
<evidence type="ECO:0000256" key="4">
    <source>
        <dbReference type="ARBA" id="ARBA00022833"/>
    </source>
</evidence>
<dbReference type="InterPro" id="IPR013149">
    <property type="entry name" value="ADH-like_C"/>
</dbReference>
<keyword evidence="7" id="KW-0812">Transmembrane</keyword>
<keyword evidence="4" id="KW-0862">Zinc</keyword>
<dbReference type="Pfam" id="PF22725">
    <property type="entry name" value="GFO_IDH_MocA_C3"/>
    <property type="match status" value="1"/>
</dbReference>
<keyword evidence="8" id="KW-1185">Reference proteome</keyword>
<dbReference type="SUPFAM" id="SSF50129">
    <property type="entry name" value="GroES-like"/>
    <property type="match status" value="1"/>
</dbReference>
<dbReference type="Pfam" id="PF01408">
    <property type="entry name" value="GFO_IDH_MocA"/>
    <property type="match status" value="1"/>
</dbReference>
<dbReference type="eggNOG" id="COG0673">
    <property type="taxonomic scope" value="Bacteria"/>
</dbReference>
<dbReference type="PANTHER" id="PTHR43350:SF19">
    <property type="entry name" value="D-GULOSIDE 3-DEHYDROGENASE"/>
    <property type="match status" value="1"/>
</dbReference>
<evidence type="ECO:0000313" key="8">
    <source>
        <dbReference type="Proteomes" id="UP000003635"/>
    </source>
</evidence>
<dbReference type="Gene3D" id="3.90.180.10">
    <property type="entry name" value="Medium-chain alcohol dehydrogenases, catalytic domain"/>
    <property type="match status" value="2"/>
</dbReference>
<dbReference type="HOGENOM" id="CLU_024115_0_0_5"/>
<dbReference type="CDD" id="cd08255">
    <property type="entry name" value="2-desacetyl-2-hydroxyethyl_bacteriochlorophyllide_like"/>
    <property type="match status" value="1"/>
</dbReference>
<evidence type="ECO:0000256" key="1">
    <source>
        <dbReference type="ARBA" id="ARBA00001947"/>
    </source>
</evidence>
<dbReference type="SUPFAM" id="SSF55347">
    <property type="entry name" value="Glyceraldehyde-3-phosphate dehydrogenase-like, C-terminal domain"/>
    <property type="match status" value="1"/>
</dbReference>
<reference evidence="7 8" key="1">
    <citation type="journal article" date="2010" name="J. Bacteriol.">
        <title>Genome sequences of Oceanicola granulosus HTCC2516(T) and Oceanicola batsensis HTCC2597(TDelta).</title>
        <authorList>
            <person name="Thrash J.C."/>
            <person name="Cho J.C."/>
            <person name="Vergin K.L."/>
            <person name="Giovannoni S.J."/>
        </authorList>
    </citation>
    <scope>NUCLEOTIDE SEQUENCE [LARGE SCALE GENOMIC DNA]</scope>
    <source>
        <strain evidence="8">ATCC BAA-861 / DSM 15982 / KCTC 12143 / HTCC2516</strain>
    </source>
</reference>
<dbReference type="SUPFAM" id="SSF51735">
    <property type="entry name" value="NAD(P)-binding Rossmann-fold domains"/>
    <property type="match status" value="2"/>
</dbReference>
<evidence type="ECO:0000256" key="2">
    <source>
        <dbReference type="ARBA" id="ARBA00008072"/>
    </source>
</evidence>
<organism evidence="7 8">
    <name type="scientific">Oceanicola granulosus (strain ATCC BAA-861 / DSM 15982 / KCTC 12143 / HTCC2516)</name>
    <dbReference type="NCBI Taxonomy" id="314256"/>
    <lineage>
        <taxon>Bacteria</taxon>
        <taxon>Pseudomonadati</taxon>
        <taxon>Pseudomonadota</taxon>
        <taxon>Alphaproteobacteria</taxon>
        <taxon>Rhodobacterales</taxon>
        <taxon>Roseobacteraceae</taxon>
        <taxon>Oceanicola</taxon>
    </lineage>
</organism>
<accession>Q2CH97</accession>
<proteinExistence type="inferred from homology"/>
<keyword evidence="5" id="KW-0560">Oxidoreductase</keyword>